<feature type="domain" description="Tectonic-1-3" evidence="8">
    <location>
        <begin position="165"/>
        <end position="354"/>
    </location>
</feature>
<protein>
    <recommendedName>
        <fullName evidence="12">Tectonic domain-containing protein</fullName>
    </recommendedName>
</protein>
<evidence type="ECO:0000259" key="9">
    <source>
        <dbReference type="Pfam" id="PF25752"/>
    </source>
</evidence>
<accession>A0AAE1FU51</accession>
<proteinExistence type="inferred from homology"/>
<dbReference type="InterPro" id="IPR057724">
    <property type="entry name" value="TCTN1-3_N"/>
</dbReference>
<dbReference type="InterPro" id="IPR040354">
    <property type="entry name" value="TCTN1-3"/>
</dbReference>
<dbReference type="PANTHER" id="PTHR14611:SF6">
    <property type="entry name" value="TECTONIC-2"/>
    <property type="match status" value="1"/>
</dbReference>
<evidence type="ECO:0000256" key="3">
    <source>
        <dbReference type="ARBA" id="ARBA00022794"/>
    </source>
</evidence>
<dbReference type="Pfam" id="PF25752">
    <property type="entry name" value="DUF1619_N"/>
    <property type="match status" value="1"/>
</dbReference>
<feature type="chain" id="PRO_5042070092" description="Tectonic domain-containing protein" evidence="7">
    <location>
        <begin position="24"/>
        <end position="833"/>
    </location>
</feature>
<dbReference type="PANTHER" id="PTHR14611">
    <property type="entry name" value="TECTONIC FAMILY MEMBER"/>
    <property type="match status" value="1"/>
</dbReference>
<feature type="transmembrane region" description="Helical" evidence="6">
    <location>
        <begin position="785"/>
        <end position="808"/>
    </location>
</feature>
<keyword evidence="3" id="KW-0970">Cilium biogenesis/degradation</keyword>
<dbReference type="GO" id="GO:0060271">
    <property type="term" value="P:cilium assembly"/>
    <property type="evidence" value="ECO:0007669"/>
    <property type="project" value="TreeGrafter"/>
</dbReference>
<evidence type="ECO:0008006" key="12">
    <source>
        <dbReference type="Google" id="ProtNLM"/>
    </source>
</evidence>
<comment type="caution">
    <text evidence="10">The sequence shown here is derived from an EMBL/GenBank/DDBJ whole genome shotgun (WGS) entry which is preliminary data.</text>
</comment>
<keyword evidence="6" id="KW-0472">Membrane</keyword>
<reference evidence="10" key="1">
    <citation type="submission" date="2023-10" db="EMBL/GenBank/DDBJ databases">
        <title>Genome assemblies of two species of porcelain crab, Petrolisthes cinctipes and Petrolisthes manimaculis (Anomura: Porcellanidae).</title>
        <authorList>
            <person name="Angst P."/>
        </authorList>
    </citation>
    <scope>NUCLEOTIDE SEQUENCE</scope>
    <source>
        <strain evidence="10">PB745_01</strain>
        <tissue evidence="10">Gill</tissue>
    </source>
</reference>
<keyword evidence="6" id="KW-1133">Transmembrane helix</keyword>
<feature type="region of interest" description="Disordered" evidence="5">
    <location>
        <begin position="620"/>
        <end position="641"/>
    </location>
</feature>
<evidence type="ECO:0000313" key="11">
    <source>
        <dbReference type="Proteomes" id="UP001286313"/>
    </source>
</evidence>
<comment type="similarity">
    <text evidence="1">Belongs to the tectonic family.</text>
</comment>
<gene>
    <name evidence="10" type="ORF">Pcinc_015513</name>
</gene>
<evidence type="ECO:0000256" key="7">
    <source>
        <dbReference type="SAM" id="SignalP"/>
    </source>
</evidence>
<evidence type="ECO:0000256" key="1">
    <source>
        <dbReference type="ARBA" id="ARBA00007633"/>
    </source>
</evidence>
<evidence type="ECO:0000256" key="4">
    <source>
        <dbReference type="ARBA" id="ARBA00023180"/>
    </source>
</evidence>
<keyword evidence="11" id="KW-1185">Reference proteome</keyword>
<name>A0AAE1FU51_PETCI</name>
<sequence length="833" mass="93559">MMVSEREGILVLLLLLLISDGMCEQLAINWSDVNPSSTSLPLPILHPAVVPLAPCTCDLTPTLCDLYCCCDEDCSTFERQAVNCSEDAPATMLPHQSCQYQGPYSSEWQDFLCVVSEKSPYLGLFFPHMPDIRNVQTYLWKISQLESSFEDTIPHFPDPVFHQYYLLGSPIETIWPSRESEYRSVLSLPQQLLNGVCVTTIPIYFLKEFSVKCPLQLSPAVCENEKLLRVTTYLHDSDTILSDPYLEGTQVIANLKSLNTVNTSVIYKCIQSDTTGFVKLQHPYRSRHKQNVDFGKESEFSARSDMKTSSDRECEGNIHPHYNSQSQVCENVVLGVEYRFDWRGPSITRVEAMITIGNIPVLIKPSITMNTNKPSLVGDQLRWKRDVKFPTSFTSSRLSLIQHFSVSFHHMGSQDNASHISLQDSGMEENEVNVSHNSTEESDIIHKWNAMEVNLTQTGDDLGLEDVREKSGNPGYQLDKPLITGYMMYSTILGDNTTFGDNMTTSNNISTSEEFSYIAVNTNTGLFIWLPDASGECHEGNIERVTFGMDMMSECWYHWSDIHTCQQLSERLKDVLSSLVQADVVAKLGSPNITVQTDFLPVLFDNGEGVNECGGETVRDEKNSNETINTEPESSDEETGKIKIVSSEAEHDESFNKEAGYNERASCASNSRKTVEGGIGGEMCQVPNMLEYHVLYEDGAHPLAGPNPVYQVVGVVIRYQYQDIFMTEGFNEGGISLTSSVIFSLVTAPSQLSRFWEKMEDRWCQGGTCWQEVLRPWTHPDSSTLLTVLTNTFILAALAVPVLVVVFCHSYTHHCNYNNKHHQSLLDNLKVLL</sequence>
<evidence type="ECO:0000256" key="6">
    <source>
        <dbReference type="SAM" id="Phobius"/>
    </source>
</evidence>
<evidence type="ECO:0000313" key="10">
    <source>
        <dbReference type="EMBL" id="KAK3879949.1"/>
    </source>
</evidence>
<evidence type="ECO:0000256" key="5">
    <source>
        <dbReference type="SAM" id="MobiDB-lite"/>
    </source>
</evidence>
<feature type="domain" description="Tectonic-1-3" evidence="8">
    <location>
        <begin position="519"/>
        <end position="724"/>
    </location>
</feature>
<evidence type="ECO:0000259" key="8">
    <source>
        <dbReference type="Pfam" id="PF07773"/>
    </source>
</evidence>
<dbReference type="EMBL" id="JAWQEG010001374">
    <property type="protein sequence ID" value="KAK3879949.1"/>
    <property type="molecule type" value="Genomic_DNA"/>
</dbReference>
<dbReference type="Pfam" id="PF07773">
    <property type="entry name" value="TCTN_DUF1619"/>
    <property type="match status" value="2"/>
</dbReference>
<keyword evidence="6" id="KW-0812">Transmembrane</keyword>
<evidence type="ECO:0000256" key="2">
    <source>
        <dbReference type="ARBA" id="ARBA00022729"/>
    </source>
</evidence>
<feature type="signal peptide" evidence="7">
    <location>
        <begin position="1"/>
        <end position="23"/>
    </location>
</feature>
<dbReference type="AlphaFoldDB" id="A0AAE1FU51"/>
<keyword evidence="2 7" id="KW-0732">Signal</keyword>
<dbReference type="Proteomes" id="UP001286313">
    <property type="component" value="Unassembled WGS sequence"/>
</dbReference>
<organism evidence="10 11">
    <name type="scientific">Petrolisthes cinctipes</name>
    <name type="common">Flat porcelain crab</name>
    <dbReference type="NCBI Taxonomy" id="88211"/>
    <lineage>
        <taxon>Eukaryota</taxon>
        <taxon>Metazoa</taxon>
        <taxon>Ecdysozoa</taxon>
        <taxon>Arthropoda</taxon>
        <taxon>Crustacea</taxon>
        <taxon>Multicrustacea</taxon>
        <taxon>Malacostraca</taxon>
        <taxon>Eumalacostraca</taxon>
        <taxon>Eucarida</taxon>
        <taxon>Decapoda</taxon>
        <taxon>Pleocyemata</taxon>
        <taxon>Anomura</taxon>
        <taxon>Galatheoidea</taxon>
        <taxon>Porcellanidae</taxon>
        <taxon>Petrolisthes</taxon>
    </lineage>
</organism>
<feature type="domain" description="Tectonic-1-3 N-terminal" evidence="9">
    <location>
        <begin position="49"/>
        <end position="87"/>
    </location>
</feature>
<keyword evidence="4" id="KW-0325">Glycoprotein</keyword>
<dbReference type="InterPro" id="IPR011677">
    <property type="entry name" value="TCTN1-3_dom"/>
</dbReference>